<dbReference type="EMBL" id="CP007547">
    <property type="protein sequence ID" value="AIL47830.1"/>
    <property type="molecule type" value="Genomic_DNA"/>
</dbReference>
<proteinExistence type="predicted"/>
<evidence type="ECO:0000313" key="2">
    <source>
        <dbReference type="EMBL" id="AIL47830.1"/>
    </source>
</evidence>
<reference evidence="2" key="1">
    <citation type="journal article" date="2013" name="Lancet">
        <title>First case of E anophelis outbreak in an intensive-care unit.</title>
        <authorList>
            <person name="Teo J."/>
            <person name="Tan S.Y."/>
            <person name="Tay M."/>
            <person name="Ding Y."/>
            <person name="Kjelleberg S."/>
            <person name="Givskov M."/>
            <person name="Lin R.T."/>
            <person name="Yang L."/>
        </authorList>
    </citation>
    <scope>NUCLEOTIDE SEQUENCE [LARGE SCALE GENOMIC DNA]</scope>
    <source>
        <strain evidence="2">NUHP1</strain>
    </source>
</reference>
<dbReference type="AlphaFoldDB" id="A0A077EQQ8"/>
<dbReference type="KEGG" id="eao:BD94_4055"/>
<dbReference type="eggNOG" id="ENOG50333M9">
    <property type="taxonomic scope" value="Bacteria"/>
</dbReference>
<protein>
    <submittedName>
        <fullName evidence="2">Uncharacterized protein</fullName>
    </submittedName>
</protein>
<organism evidence="2 3">
    <name type="scientific">Elizabethkingia anophelis NUHP1</name>
    <dbReference type="NCBI Taxonomy" id="1338011"/>
    <lineage>
        <taxon>Bacteria</taxon>
        <taxon>Pseudomonadati</taxon>
        <taxon>Bacteroidota</taxon>
        <taxon>Flavobacteriia</taxon>
        <taxon>Flavobacteriales</taxon>
        <taxon>Weeksellaceae</taxon>
        <taxon>Elizabethkingia</taxon>
    </lineage>
</organism>
<gene>
    <name evidence="2" type="ORF">BD94_4055</name>
</gene>
<keyword evidence="1" id="KW-0732">Signal</keyword>
<sequence>MMIKTAQILSFLVLLGMFSSTNAQIKSNLTSGGNSETKEERMNDYHKARVDILVKNLELNENQEKAFREVYKDYEESQMYVMKEFRNKYNKPELSEEETKEKIYTGFDVSQKLLNNKRIYTDKFLKVLTPKQLDKMFEMEKRLGRKIMDKKHQEEEKK</sequence>
<dbReference type="STRING" id="1338011.BD94_4055"/>
<dbReference type="HOGENOM" id="CLU_1675133_0_0_10"/>
<dbReference type="RefSeq" id="WP_024563865.1">
    <property type="nucleotide sequence ID" value="NZ_CP007547.1"/>
</dbReference>
<feature type="signal peptide" evidence="1">
    <location>
        <begin position="1"/>
        <end position="23"/>
    </location>
</feature>
<name>A0A077EQQ8_9FLAO</name>
<reference evidence="2" key="2">
    <citation type="journal article" date="2015" name="Genome Biol. Evol.">
        <title>Complete Genome Sequence and Transcriptomic Analysis of the Novel Pathogen Elizabethkingia anophelis in Response to Oxidative Stress.</title>
        <authorList>
            <person name="Li Y."/>
            <person name="Liu Y."/>
            <person name="Chew S.C."/>
            <person name="Tay M."/>
            <person name="Salido M.M."/>
            <person name="Teo J."/>
            <person name="Lauro F.M."/>
            <person name="Givskov M."/>
            <person name="Yang L."/>
        </authorList>
    </citation>
    <scope>NUCLEOTIDE SEQUENCE</scope>
    <source>
        <strain evidence="2">NUHP1</strain>
    </source>
</reference>
<evidence type="ECO:0000256" key="1">
    <source>
        <dbReference type="SAM" id="SignalP"/>
    </source>
</evidence>
<evidence type="ECO:0000313" key="3">
    <source>
        <dbReference type="Proteomes" id="UP000028933"/>
    </source>
</evidence>
<accession>A0A077EQQ8</accession>
<dbReference type="Proteomes" id="UP000028933">
    <property type="component" value="Chromosome"/>
</dbReference>
<feature type="chain" id="PRO_5001718580" evidence="1">
    <location>
        <begin position="24"/>
        <end position="158"/>
    </location>
</feature>